<name>A0A9X3NGA8_9ACTN</name>
<organism evidence="3 4">
    <name type="scientific">Streptomonospora mangrovi</name>
    <dbReference type="NCBI Taxonomy" id="2883123"/>
    <lineage>
        <taxon>Bacteria</taxon>
        <taxon>Bacillati</taxon>
        <taxon>Actinomycetota</taxon>
        <taxon>Actinomycetes</taxon>
        <taxon>Streptosporangiales</taxon>
        <taxon>Nocardiopsidaceae</taxon>
        <taxon>Streptomonospora</taxon>
    </lineage>
</organism>
<feature type="transmembrane region" description="Helical" evidence="2">
    <location>
        <begin position="123"/>
        <end position="145"/>
    </location>
</feature>
<proteinExistence type="predicted"/>
<keyword evidence="2" id="KW-0472">Membrane</keyword>
<feature type="transmembrane region" description="Helical" evidence="2">
    <location>
        <begin position="65"/>
        <end position="87"/>
    </location>
</feature>
<gene>
    <name evidence="3" type="ORF">LG943_01575</name>
</gene>
<dbReference type="Pfam" id="PF19545">
    <property type="entry name" value="DUF6069"/>
    <property type="match status" value="1"/>
</dbReference>
<feature type="region of interest" description="Disordered" evidence="1">
    <location>
        <begin position="1"/>
        <end position="24"/>
    </location>
</feature>
<dbReference type="RefSeq" id="WP_270070313.1">
    <property type="nucleotide sequence ID" value="NZ_JAJAQC010000002.1"/>
</dbReference>
<feature type="transmembrane region" description="Helical" evidence="2">
    <location>
        <begin position="99"/>
        <end position="117"/>
    </location>
</feature>
<dbReference type="EMBL" id="JAJAQC010000002">
    <property type="protein sequence ID" value="MDA0563032.1"/>
    <property type="molecule type" value="Genomic_DNA"/>
</dbReference>
<sequence length="152" mass="15587">MAAAASPAGPPAETPDAAPGRRTTRTRDRALAVAGAVAAVLVLWVVGVPLLGLDLVVEQPGQAPLQITVVAVVVMSLVPALLGWALLAVLERFTRHARTVWTAAALVVLAVSFLPFLNATAGTGTLVVLALMHVAVAAVLIPVLWRTSAPRA</sequence>
<dbReference type="InterPro" id="IPR045713">
    <property type="entry name" value="DUF6069"/>
</dbReference>
<evidence type="ECO:0000313" key="3">
    <source>
        <dbReference type="EMBL" id="MDA0563032.1"/>
    </source>
</evidence>
<dbReference type="Proteomes" id="UP001140076">
    <property type="component" value="Unassembled WGS sequence"/>
</dbReference>
<reference evidence="3" key="1">
    <citation type="submission" date="2021-10" db="EMBL/GenBank/DDBJ databases">
        <title>Streptomonospora sp. nov., isolated from mangrove soil.</title>
        <authorList>
            <person name="Chen X."/>
            <person name="Ge X."/>
            <person name="Liu W."/>
        </authorList>
    </citation>
    <scope>NUCLEOTIDE SEQUENCE</scope>
    <source>
        <strain evidence="3">S1-112</strain>
    </source>
</reference>
<keyword evidence="2" id="KW-1133">Transmembrane helix</keyword>
<keyword evidence="4" id="KW-1185">Reference proteome</keyword>
<evidence type="ECO:0000256" key="2">
    <source>
        <dbReference type="SAM" id="Phobius"/>
    </source>
</evidence>
<evidence type="ECO:0000313" key="4">
    <source>
        <dbReference type="Proteomes" id="UP001140076"/>
    </source>
</evidence>
<protein>
    <submittedName>
        <fullName evidence="3">DUF6069 family protein</fullName>
    </submittedName>
</protein>
<accession>A0A9X3NGA8</accession>
<evidence type="ECO:0000256" key="1">
    <source>
        <dbReference type="SAM" id="MobiDB-lite"/>
    </source>
</evidence>
<feature type="transmembrane region" description="Helical" evidence="2">
    <location>
        <begin position="30"/>
        <end position="53"/>
    </location>
</feature>
<comment type="caution">
    <text evidence="3">The sequence shown here is derived from an EMBL/GenBank/DDBJ whole genome shotgun (WGS) entry which is preliminary data.</text>
</comment>
<keyword evidence="2" id="KW-0812">Transmembrane</keyword>
<dbReference type="AlphaFoldDB" id="A0A9X3NGA8"/>